<dbReference type="Pfam" id="PF00294">
    <property type="entry name" value="PfkB"/>
    <property type="match status" value="1"/>
</dbReference>
<keyword evidence="2" id="KW-0808">Transferase</keyword>
<proteinExistence type="inferred from homology"/>
<dbReference type="PROSITE" id="PS00584">
    <property type="entry name" value="PFKB_KINASES_2"/>
    <property type="match status" value="1"/>
</dbReference>
<evidence type="ECO:0000313" key="5">
    <source>
        <dbReference type="EMBL" id="MFC0524684.1"/>
    </source>
</evidence>
<dbReference type="InterPro" id="IPR029056">
    <property type="entry name" value="Ribokinase-like"/>
</dbReference>
<evidence type="ECO:0000256" key="3">
    <source>
        <dbReference type="ARBA" id="ARBA00022777"/>
    </source>
</evidence>
<feature type="domain" description="Carbohydrate kinase PfkB" evidence="4">
    <location>
        <begin position="3"/>
        <end position="301"/>
    </location>
</feature>
<dbReference type="InterPro" id="IPR002173">
    <property type="entry name" value="Carboh/pur_kinase_PfkB_CS"/>
</dbReference>
<protein>
    <submittedName>
        <fullName evidence="5">Sugar kinase</fullName>
    </submittedName>
</protein>
<dbReference type="SUPFAM" id="SSF53613">
    <property type="entry name" value="Ribokinase-like"/>
    <property type="match status" value="1"/>
</dbReference>
<keyword evidence="6" id="KW-1185">Reference proteome</keyword>
<reference evidence="5 6" key="1">
    <citation type="submission" date="2024-09" db="EMBL/GenBank/DDBJ databases">
        <authorList>
            <person name="Sun Q."/>
            <person name="Mori K."/>
        </authorList>
    </citation>
    <scope>NUCLEOTIDE SEQUENCE [LARGE SCALE GENOMIC DNA]</scope>
    <source>
        <strain evidence="5 6">NCAIM B.02529</strain>
    </source>
</reference>
<accession>A0ABV6LQY4</accession>
<dbReference type="Proteomes" id="UP001589836">
    <property type="component" value="Unassembled WGS sequence"/>
</dbReference>
<evidence type="ECO:0000259" key="4">
    <source>
        <dbReference type="Pfam" id="PF00294"/>
    </source>
</evidence>
<organism evidence="5 6">
    <name type="scientific">Pontibacillus salicampi</name>
    <dbReference type="NCBI Taxonomy" id="1449801"/>
    <lineage>
        <taxon>Bacteria</taxon>
        <taxon>Bacillati</taxon>
        <taxon>Bacillota</taxon>
        <taxon>Bacilli</taxon>
        <taxon>Bacillales</taxon>
        <taxon>Bacillaceae</taxon>
        <taxon>Pontibacillus</taxon>
    </lineage>
</organism>
<dbReference type="CDD" id="cd01166">
    <property type="entry name" value="KdgK"/>
    <property type="match status" value="1"/>
</dbReference>
<evidence type="ECO:0000256" key="1">
    <source>
        <dbReference type="ARBA" id="ARBA00010688"/>
    </source>
</evidence>
<evidence type="ECO:0000313" key="6">
    <source>
        <dbReference type="Proteomes" id="UP001589836"/>
    </source>
</evidence>
<dbReference type="PANTHER" id="PTHR43085">
    <property type="entry name" value="HEXOKINASE FAMILY MEMBER"/>
    <property type="match status" value="1"/>
</dbReference>
<dbReference type="RefSeq" id="WP_377348909.1">
    <property type="nucleotide sequence ID" value="NZ_JBHLTP010000011.1"/>
</dbReference>
<dbReference type="InterPro" id="IPR050306">
    <property type="entry name" value="PfkB_Carbo_kinase"/>
</dbReference>
<keyword evidence="3 5" id="KW-0418">Kinase</keyword>
<name>A0ABV6LQY4_9BACI</name>
<dbReference type="Gene3D" id="3.40.1190.20">
    <property type="match status" value="1"/>
</dbReference>
<comment type="similarity">
    <text evidence="1">Belongs to the carbohydrate kinase PfkB family.</text>
</comment>
<dbReference type="EMBL" id="JBHLTP010000011">
    <property type="protein sequence ID" value="MFC0524684.1"/>
    <property type="molecule type" value="Genomic_DNA"/>
</dbReference>
<dbReference type="PANTHER" id="PTHR43085:SF57">
    <property type="entry name" value="CARBOHYDRATE KINASE PFKB DOMAIN-CONTAINING PROTEIN"/>
    <property type="match status" value="1"/>
</dbReference>
<comment type="caution">
    <text evidence="5">The sequence shown here is derived from an EMBL/GenBank/DDBJ whole genome shotgun (WGS) entry which is preliminary data.</text>
</comment>
<evidence type="ECO:0000256" key="2">
    <source>
        <dbReference type="ARBA" id="ARBA00022679"/>
    </source>
</evidence>
<dbReference type="GO" id="GO:0016301">
    <property type="term" value="F:kinase activity"/>
    <property type="evidence" value="ECO:0007669"/>
    <property type="project" value="UniProtKB-KW"/>
</dbReference>
<dbReference type="InterPro" id="IPR011611">
    <property type="entry name" value="PfkB_dom"/>
</dbReference>
<gene>
    <name evidence="5" type="ORF">ACFFGV_13990</name>
</gene>
<sequence>MKKDVITIGDAMITFDPSQRGPMRYASSFERKAGGAEFNFAIGCSRLGLATGWISRLGNDEFGRYIYNFARGEGIDVQDVHLVDGYPTSVNFKEVMEDGTGRTFYYRANSPMSTLTEDSITEECLQTAKVLHITGVFTAINPSKHVDIVKHAIQLAKRHGCLVSLDPNIRLKLWSQEEARAVLTSFLPDVDVLMTGLDEAELLFGTNEPDEIFNHCKQYGIQTLALKLGENGAVGYQNGRKVIAEAVPPQKVVDTVGAGDGFDAGFIYGLLQGWQLERTLRFANTIGSKVVSVYGDNEGLPYIDEVLTALGEKQVVER</sequence>